<keyword evidence="5" id="KW-1185">Reference proteome</keyword>
<dbReference type="Proteomes" id="UP000191257">
    <property type="component" value="Plasmid unnamed4"/>
</dbReference>
<dbReference type="Pfam" id="PF13660">
    <property type="entry name" value="DUF4147"/>
    <property type="match status" value="1"/>
</dbReference>
<keyword evidence="4" id="KW-0614">Plasmid</keyword>
<evidence type="ECO:0000256" key="1">
    <source>
        <dbReference type="SAM" id="MobiDB-lite"/>
    </source>
</evidence>
<dbReference type="KEGG" id="pye:A6J80_21485"/>
<evidence type="ECO:0000259" key="3">
    <source>
        <dbReference type="Pfam" id="PF13660"/>
    </source>
</evidence>
<dbReference type="Gene3D" id="3.40.50.10180">
    <property type="entry name" value="Glycerate kinase, MOFRL-like N-terminal domain"/>
    <property type="match status" value="1"/>
</dbReference>
<name>A0A1V0GYC9_9RHOB</name>
<dbReference type="Gene3D" id="3.40.1480.10">
    <property type="entry name" value="MOFRL domain"/>
    <property type="match status" value="1"/>
</dbReference>
<protein>
    <submittedName>
        <fullName evidence="4">Glycerate kinase</fullName>
    </submittedName>
</protein>
<dbReference type="InterPro" id="IPR037035">
    <property type="entry name" value="GK-like_C_sf"/>
</dbReference>
<accession>A0A1V0GYC9</accession>
<dbReference type="SUPFAM" id="SSF82544">
    <property type="entry name" value="GckA/TtuD-like"/>
    <property type="match status" value="1"/>
</dbReference>
<gene>
    <name evidence="4" type="ORF">A6J80_21485</name>
</gene>
<evidence type="ECO:0000259" key="2">
    <source>
        <dbReference type="Pfam" id="PF05161"/>
    </source>
</evidence>
<proteinExistence type="predicted"/>
<organism evidence="4 5">
    <name type="scientific">Paracoccus yeei</name>
    <dbReference type="NCBI Taxonomy" id="147645"/>
    <lineage>
        <taxon>Bacteria</taxon>
        <taxon>Pseudomonadati</taxon>
        <taxon>Pseudomonadota</taxon>
        <taxon>Alphaproteobacteria</taxon>
        <taxon>Rhodobacterales</taxon>
        <taxon>Paracoccaceae</taxon>
        <taxon>Paracoccus</taxon>
    </lineage>
</organism>
<geneLocation type="plasmid" evidence="4 5">
    <name>unnamed4</name>
</geneLocation>
<keyword evidence="4" id="KW-0418">Kinase</keyword>
<dbReference type="InterPro" id="IPR025286">
    <property type="entry name" value="MOFRL_assoc_dom"/>
</dbReference>
<dbReference type="InterPro" id="IPR038614">
    <property type="entry name" value="GK_N_sf"/>
</dbReference>
<dbReference type="EMBL" id="CP020444">
    <property type="protein sequence ID" value="ARC38874.1"/>
    <property type="molecule type" value="Genomic_DNA"/>
</dbReference>
<dbReference type="PANTHER" id="PTHR12227">
    <property type="entry name" value="GLYCERATE KINASE"/>
    <property type="match status" value="1"/>
</dbReference>
<dbReference type="InterPro" id="IPR007835">
    <property type="entry name" value="MOFRL"/>
</dbReference>
<evidence type="ECO:0000313" key="4">
    <source>
        <dbReference type="EMBL" id="ARC38874.1"/>
    </source>
</evidence>
<sequence length="438" mass="45107">MLLGSSTETPEALPSTASSTAPLAVDPTALMQAMLEAALAAADPGPGLRAALPQRPADGRLLVLGAGKASARMAQVLEQMWGPCEGLIVVPEGARLPLRGLEQMEASHPVPDGRSAEAAARMLALARTLGPRDTLVVLLSGGASALLAAPADGLTLADKQSVTRMLLRSGAPIDEMNLVRQQFSAIKGGRLAAAAKEATVLTYLVSDIPGDRAELIGSGPTFPSVGSAAEALAVIARHGIALPARARAHLERAADQSARAAHLGPAPRHVIVASPQGALEAAASVARAAGVTPCILGDAIEGEAVDVGRVMAGIAQQSLRHGQPFAPPVAFISGGETTVTVRNGAGKGGRCSEYLLSFLMTAAYSARISAMACDTDGRDGSEHNAGAIWQGGKPFDRTDARRALEEHDAWTFFERNQALVQTGPTHTNVNDFRVALVL</sequence>
<dbReference type="AlphaFoldDB" id="A0A1V0GYC9"/>
<feature type="region of interest" description="Disordered" evidence="1">
    <location>
        <begin position="1"/>
        <end position="20"/>
    </location>
</feature>
<keyword evidence="4" id="KW-0808">Transferase</keyword>
<dbReference type="InterPro" id="IPR039760">
    <property type="entry name" value="MOFRL_protein"/>
</dbReference>
<dbReference type="PANTHER" id="PTHR12227:SF0">
    <property type="entry name" value="GLYCERATE KINASE"/>
    <property type="match status" value="1"/>
</dbReference>
<reference evidence="4" key="1">
    <citation type="submission" date="2017-12" db="EMBL/GenBank/DDBJ databases">
        <title>FDA dAtabase for Regulatory Grade micrObial Sequences (FDA-ARGOS): Supporting development and validation of Infectious Disease Dx tests.</title>
        <authorList>
            <person name="Campos J."/>
            <person name="Goldberg B."/>
            <person name="Tallon L."/>
            <person name="Sadzewicz L."/>
            <person name="Sengamalay N."/>
            <person name="Ott S."/>
            <person name="Godinez A."/>
            <person name="Nagaraj S."/>
            <person name="Vyas G."/>
            <person name="Aluvathingal J."/>
            <person name="Nadendla S."/>
            <person name="Geyer C."/>
            <person name="Nandy P."/>
            <person name="Hobson J."/>
            <person name="Sichtig H."/>
        </authorList>
    </citation>
    <scope>NUCLEOTIDE SEQUENCE</scope>
    <source>
        <strain evidence="4">FDAARGOS_252</strain>
        <plasmid evidence="4">unnamed4</plasmid>
    </source>
</reference>
<evidence type="ECO:0000313" key="5">
    <source>
        <dbReference type="Proteomes" id="UP000191257"/>
    </source>
</evidence>
<dbReference type="GO" id="GO:0005737">
    <property type="term" value="C:cytoplasm"/>
    <property type="evidence" value="ECO:0007669"/>
    <property type="project" value="TreeGrafter"/>
</dbReference>
<dbReference type="GO" id="GO:0008887">
    <property type="term" value="F:glycerate kinase activity"/>
    <property type="evidence" value="ECO:0007669"/>
    <property type="project" value="InterPro"/>
</dbReference>
<feature type="domain" description="MOFRL-associated" evidence="3">
    <location>
        <begin position="31"/>
        <end position="251"/>
    </location>
</feature>
<dbReference type="Pfam" id="PF05161">
    <property type="entry name" value="MOFRL"/>
    <property type="match status" value="1"/>
</dbReference>
<feature type="domain" description="MOFRL" evidence="2">
    <location>
        <begin position="330"/>
        <end position="431"/>
    </location>
</feature>